<evidence type="ECO:0000256" key="7">
    <source>
        <dbReference type="ARBA" id="ARBA00022989"/>
    </source>
</evidence>
<dbReference type="GO" id="GO:0005789">
    <property type="term" value="C:endoplasmic reticulum membrane"/>
    <property type="evidence" value="ECO:0007669"/>
    <property type="project" value="UniProtKB-SubCell"/>
</dbReference>
<evidence type="ECO:0000256" key="5">
    <source>
        <dbReference type="ARBA" id="ARBA00022801"/>
    </source>
</evidence>
<dbReference type="GO" id="GO:0004222">
    <property type="term" value="F:metalloendopeptidase activity"/>
    <property type="evidence" value="ECO:0007669"/>
    <property type="project" value="InterPro"/>
</dbReference>
<dbReference type="PANTHER" id="PTHR13046">
    <property type="entry name" value="PROTEASE U48 CAAX PRENYL PROTEASE RCE1"/>
    <property type="match status" value="1"/>
</dbReference>
<comment type="subcellular location">
    <subcellularLocation>
        <location evidence="1">Endoplasmic reticulum membrane</location>
        <topology evidence="1">Multi-pass membrane protein</topology>
    </subcellularLocation>
</comment>
<comment type="catalytic activity">
    <reaction evidence="9">
        <text>Hydrolyzes the peptide bond -P2-(S-farnesyl or geranylgeranyl)C-P1'-P2'-P3'-COOH where P1' and P2' are amino acids with aliphatic sidechains and P3' is any C-terminal residue.</text>
        <dbReference type="EC" id="3.4.26.1"/>
    </reaction>
</comment>
<dbReference type="GeneID" id="70232266"/>
<evidence type="ECO:0000256" key="9">
    <source>
        <dbReference type="ARBA" id="ARBA00047280"/>
    </source>
</evidence>
<reference evidence="13" key="1">
    <citation type="journal article" date="2021" name="Open Biol.">
        <title>Shared evolutionary footprints suggest mitochondrial oxidative damage underlies multiple complex I losses in fungi.</title>
        <authorList>
            <person name="Schikora-Tamarit M.A."/>
            <person name="Marcet-Houben M."/>
            <person name="Nosek J."/>
            <person name="Gabaldon T."/>
        </authorList>
    </citation>
    <scope>NUCLEOTIDE SEQUENCE</scope>
    <source>
        <strain evidence="13">CBS6075</strain>
    </source>
</reference>
<evidence type="ECO:0000256" key="3">
    <source>
        <dbReference type="ARBA" id="ARBA00022670"/>
    </source>
</evidence>
<feature type="transmembrane region" description="Helical" evidence="11">
    <location>
        <begin position="44"/>
        <end position="63"/>
    </location>
</feature>
<feature type="transmembrane region" description="Helical" evidence="11">
    <location>
        <begin position="217"/>
        <end position="236"/>
    </location>
</feature>
<protein>
    <recommendedName>
        <fullName evidence="10">intramembrane prenyl-peptidase Rce1</fullName>
        <ecNumber evidence="10">3.4.26.1</ecNumber>
    </recommendedName>
</protein>
<evidence type="ECO:0000256" key="1">
    <source>
        <dbReference type="ARBA" id="ARBA00004477"/>
    </source>
</evidence>
<reference evidence="13" key="2">
    <citation type="submission" date="2021-01" db="EMBL/GenBank/DDBJ databases">
        <authorList>
            <person name="Schikora-Tamarit M.A."/>
        </authorList>
    </citation>
    <scope>NUCLEOTIDE SEQUENCE</scope>
    <source>
        <strain evidence="13">CBS6075</strain>
    </source>
</reference>
<keyword evidence="7 11" id="KW-1133">Transmembrane helix</keyword>
<dbReference type="EC" id="3.4.26.1" evidence="10"/>
<sequence length="272" mass="31061">MDPKTSTFWCSFAVTSLYVLVLYIKPIRGNRDSVVVIKSRLLRVSISTMVSLLLTPVLMVSVTKQASSYSEALGYMGLSIGRSTFKDIWTVLKLFVILFNGSIAEYLSWGIDSIEEDWSATQFWQTFRNLVAAPLTEELTYRSCLMGLYGPWLSSPHSEIIYFTPLFFGLAHITHALDARIERPQPMAPLVLGTLFRTAYTTFFGILANLIFVRSNSIWPCVAAHAWCNFMGFPLLAVDGHVWWKTTYYSLSCFGIWYFYTKFSYWLQGNDL</sequence>
<feature type="transmembrane region" description="Helical" evidence="11">
    <location>
        <begin position="190"/>
        <end position="211"/>
    </location>
</feature>
<keyword evidence="8 11" id="KW-0472">Membrane</keyword>
<keyword evidence="3" id="KW-0645">Protease</keyword>
<keyword evidence="4 11" id="KW-0812">Transmembrane</keyword>
<comment type="caution">
    <text evidence="13">The sequence shown here is derived from an EMBL/GenBank/DDBJ whole genome shotgun (WGS) entry which is preliminary data.</text>
</comment>
<evidence type="ECO:0000256" key="2">
    <source>
        <dbReference type="ARBA" id="ARBA00006897"/>
    </source>
</evidence>
<evidence type="ECO:0000256" key="10">
    <source>
        <dbReference type="ARBA" id="ARBA00049729"/>
    </source>
</evidence>
<proteinExistence type="inferred from homology"/>
<feature type="transmembrane region" description="Helical" evidence="11">
    <location>
        <begin position="160"/>
        <end position="178"/>
    </location>
</feature>
<evidence type="ECO:0000259" key="12">
    <source>
        <dbReference type="Pfam" id="PF02517"/>
    </source>
</evidence>
<organism evidence="13 14">
    <name type="scientific">Ogataea philodendri</name>
    <dbReference type="NCBI Taxonomy" id="1378263"/>
    <lineage>
        <taxon>Eukaryota</taxon>
        <taxon>Fungi</taxon>
        <taxon>Dikarya</taxon>
        <taxon>Ascomycota</taxon>
        <taxon>Saccharomycotina</taxon>
        <taxon>Pichiomycetes</taxon>
        <taxon>Pichiales</taxon>
        <taxon>Pichiaceae</taxon>
        <taxon>Ogataea</taxon>
    </lineage>
</organism>
<dbReference type="OrthoDB" id="271604at2759"/>
<evidence type="ECO:0000313" key="13">
    <source>
        <dbReference type="EMBL" id="KAH3671595.1"/>
    </source>
</evidence>
<dbReference type="InterPro" id="IPR039731">
    <property type="entry name" value="Rce1"/>
</dbReference>
<comment type="similarity">
    <text evidence="2">Belongs to the peptidase U48 family.</text>
</comment>
<evidence type="ECO:0000256" key="8">
    <source>
        <dbReference type="ARBA" id="ARBA00023136"/>
    </source>
</evidence>
<name>A0A9P8PH74_9ASCO</name>
<dbReference type="RefSeq" id="XP_046064771.1">
    <property type="nucleotide sequence ID" value="XM_046203929.1"/>
</dbReference>
<keyword evidence="5" id="KW-0378">Hydrolase</keyword>
<dbReference type="PANTHER" id="PTHR13046:SF0">
    <property type="entry name" value="CAAX PRENYL PROTEASE 2"/>
    <property type="match status" value="1"/>
</dbReference>
<dbReference type="Proteomes" id="UP000769157">
    <property type="component" value="Unassembled WGS sequence"/>
</dbReference>
<feature type="domain" description="CAAX prenyl protease 2/Lysostaphin resistance protein A-like" evidence="12">
    <location>
        <begin position="121"/>
        <end position="231"/>
    </location>
</feature>
<evidence type="ECO:0000256" key="6">
    <source>
        <dbReference type="ARBA" id="ARBA00022824"/>
    </source>
</evidence>
<dbReference type="AlphaFoldDB" id="A0A9P8PH74"/>
<dbReference type="InterPro" id="IPR003675">
    <property type="entry name" value="Rce1/LyrA-like_dom"/>
</dbReference>
<dbReference type="GO" id="GO:0071586">
    <property type="term" value="P:CAAX-box protein processing"/>
    <property type="evidence" value="ECO:0007669"/>
    <property type="project" value="InterPro"/>
</dbReference>
<evidence type="ECO:0000256" key="11">
    <source>
        <dbReference type="SAM" id="Phobius"/>
    </source>
</evidence>
<keyword evidence="14" id="KW-1185">Reference proteome</keyword>
<dbReference type="Pfam" id="PF02517">
    <property type="entry name" value="Rce1-like"/>
    <property type="match status" value="1"/>
</dbReference>
<gene>
    <name evidence="13" type="ORF">OGAPHI_000298</name>
</gene>
<evidence type="ECO:0000256" key="4">
    <source>
        <dbReference type="ARBA" id="ARBA00022692"/>
    </source>
</evidence>
<feature type="transmembrane region" description="Helical" evidence="11">
    <location>
        <begin position="6"/>
        <end position="24"/>
    </location>
</feature>
<accession>A0A9P8PH74</accession>
<keyword evidence="6" id="KW-0256">Endoplasmic reticulum</keyword>
<dbReference type="EMBL" id="JAEUBE010000055">
    <property type="protein sequence ID" value="KAH3671595.1"/>
    <property type="molecule type" value="Genomic_DNA"/>
</dbReference>
<evidence type="ECO:0000313" key="14">
    <source>
        <dbReference type="Proteomes" id="UP000769157"/>
    </source>
</evidence>